<evidence type="ECO:0000256" key="2">
    <source>
        <dbReference type="ARBA" id="ARBA00001947"/>
    </source>
</evidence>
<dbReference type="InterPro" id="IPR027268">
    <property type="entry name" value="Peptidase_M4/M1_CTD_sf"/>
</dbReference>
<name>A0A951PBS1_9CYAN</name>
<dbReference type="PRINTS" id="PR00756">
    <property type="entry name" value="ALADIPTASE"/>
</dbReference>
<sequence length="679" mass="72358">MCTVCNLLSLDDPMPRTASGSSSIDAAAAPSPGSSGIGDSLYPGFGNGGYDAQKYTLNLNITDVTTSQLTATTTIDALATQSLSSFNLDFIGFEIHDITVNDQPAIYSREGQELTITPASPLLEGSDFTVAVSYSGAPEPITSVAIPVPTGWVNYGDGSYVLSEPDGAANYYPVNDHPLDKASYSFRITVPTGYEVAANGVLEATTDNGDSTTYRFEARDRMTSYLTTVNITSGFNATSELSAEGILIRNYFDQGVDPELLEPFQLQSEMMTYFSQIFGEYPFELYGSVVVNTETGSALETQTLSIFGLDQLGREPAYLGGFSTEETVAHELSHQWFGNSVALADWQDIWLNEGFATYSQALWQEYKRGENALNNWIKNTYNTVIESLDQLVPPGEPPADDLFNGGVYEWGALGLHALRLEIGDDAFFNTLQTYYSTYRDGNVTPADLLSVAEAASGEELDQFFQDWFYSETVPDIPELGLFSGLTGDQTLYGDSERDAIFGRDGNDTLYGNGLTLALLGGDGNDELYGSAEAETLSGGDGNDTLYGNGGLDTLSGGAGDDLIYGGIAADEIRGGSGNDLIYAGGGADLINSGSGEDTIWLGSGATTITLSSGSGYGIIKGFELGMTQLLVSGLADLSELSFVDSSDGVQIQQADDLIAVVSWQTASSFSSNIDQIFVI</sequence>
<evidence type="ECO:0000256" key="12">
    <source>
        <dbReference type="ARBA" id="ARBA00031533"/>
    </source>
</evidence>
<dbReference type="InterPro" id="IPR014782">
    <property type="entry name" value="Peptidase_M1_dom"/>
</dbReference>
<keyword evidence="8" id="KW-0378">Hydrolase</keyword>
<organism evidence="15 16">
    <name type="scientific">Pegethrix bostrychoides GSE-TBD4-15B</name>
    <dbReference type="NCBI Taxonomy" id="2839662"/>
    <lineage>
        <taxon>Bacteria</taxon>
        <taxon>Bacillati</taxon>
        <taxon>Cyanobacteriota</taxon>
        <taxon>Cyanophyceae</taxon>
        <taxon>Oculatellales</taxon>
        <taxon>Oculatellaceae</taxon>
        <taxon>Pegethrix</taxon>
    </lineage>
</organism>
<comment type="similarity">
    <text evidence="3">Belongs to the peptidase M1 family.</text>
</comment>
<dbReference type="AlphaFoldDB" id="A0A951PBS1"/>
<evidence type="ECO:0000256" key="7">
    <source>
        <dbReference type="ARBA" id="ARBA00022723"/>
    </source>
</evidence>
<dbReference type="PRINTS" id="PR00313">
    <property type="entry name" value="CABNDNGRPT"/>
</dbReference>
<dbReference type="InterPro" id="IPR018511">
    <property type="entry name" value="Hemolysin-typ_Ca-bd_CS"/>
</dbReference>
<comment type="caution">
    <text evidence="15">The sequence shown here is derived from an EMBL/GenBank/DDBJ whole genome shotgun (WGS) entry which is preliminary data.</text>
</comment>
<dbReference type="GO" id="GO:0008270">
    <property type="term" value="F:zinc ion binding"/>
    <property type="evidence" value="ECO:0007669"/>
    <property type="project" value="InterPro"/>
</dbReference>
<dbReference type="SUPFAM" id="SSF55486">
    <property type="entry name" value="Metalloproteases ('zincins'), catalytic domain"/>
    <property type="match status" value="1"/>
</dbReference>
<evidence type="ECO:0000313" key="15">
    <source>
        <dbReference type="EMBL" id="MBW4465579.1"/>
    </source>
</evidence>
<keyword evidence="9" id="KW-0862">Zinc</keyword>
<dbReference type="InterPro" id="IPR001930">
    <property type="entry name" value="Peptidase_M1"/>
</dbReference>
<evidence type="ECO:0000256" key="11">
    <source>
        <dbReference type="ARBA" id="ARBA00029811"/>
    </source>
</evidence>
<evidence type="ECO:0000256" key="1">
    <source>
        <dbReference type="ARBA" id="ARBA00000098"/>
    </source>
</evidence>
<dbReference type="CDD" id="cd09603">
    <property type="entry name" value="M1_APN_like"/>
    <property type="match status" value="1"/>
</dbReference>
<keyword evidence="7" id="KW-0479">Metal-binding</keyword>
<evidence type="ECO:0000256" key="6">
    <source>
        <dbReference type="ARBA" id="ARBA00022670"/>
    </source>
</evidence>
<keyword evidence="6" id="KW-0645">Protease</keyword>
<evidence type="ECO:0000256" key="9">
    <source>
        <dbReference type="ARBA" id="ARBA00022833"/>
    </source>
</evidence>
<dbReference type="SUPFAM" id="SSF63737">
    <property type="entry name" value="Leukotriene A4 hydrolase N-terminal domain"/>
    <property type="match status" value="1"/>
</dbReference>
<evidence type="ECO:0000256" key="5">
    <source>
        <dbReference type="ARBA" id="ARBA00015611"/>
    </source>
</evidence>
<dbReference type="Gene3D" id="2.150.10.10">
    <property type="entry name" value="Serralysin-like metalloprotease, C-terminal"/>
    <property type="match status" value="2"/>
</dbReference>
<gene>
    <name evidence="15" type="ORF">KME07_09085</name>
</gene>
<accession>A0A951PBS1</accession>
<evidence type="ECO:0000259" key="13">
    <source>
        <dbReference type="Pfam" id="PF01433"/>
    </source>
</evidence>
<comment type="cofactor">
    <cofactor evidence="2">
        <name>Zn(2+)</name>
        <dbReference type="ChEBI" id="CHEBI:29105"/>
    </cofactor>
</comment>
<dbReference type="Gene3D" id="2.60.40.1730">
    <property type="entry name" value="tricorn interacting facor f3 domain"/>
    <property type="match status" value="1"/>
</dbReference>
<dbReference type="InterPro" id="IPR045357">
    <property type="entry name" value="Aminopeptidase_N-like_N"/>
</dbReference>
<dbReference type="InterPro" id="IPR011049">
    <property type="entry name" value="Serralysin-like_metalloprot_C"/>
</dbReference>
<comment type="catalytic activity">
    <reaction evidence="1">
        <text>Release of an N-terminal amino acid, Xaa-|-Yaa- from a peptide, amide or arylamide. Xaa is preferably Ala, but may be most amino acids including Pro (slow action). When a terminal hydrophobic residue is followed by a prolyl residue, the two may be released as an intact Xaa-Pro dipeptide.</text>
        <dbReference type="EC" id="3.4.11.2"/>
    </reaction>
</comment>
<evidence type="ECO:0000313" key="16">
    <source>
        <dbReference type="Proteomes" id="UP000707356"/>
    </source>
</evidence>
<dbReference type="GO" id="GO:0006508">
    <property type="term" value="P:proteolysis"/>
    <property type="evidence" value="ECO:0007669"/>
    <property type="project" value="UniProtKB-KW"/>
</dbReference>
<feature type="domain" description="Aminopeptidase N-like N-terminal" evidence="14">
    <location>
        <begin position="53"/>
        <end position="226"/>
    </location>
</feature>
<dbReference type="PROSITE" id="PS00330">
    <property type="entry name" value="HEMOLYSIN_CALCIUM"/>
    <property type="match status" value="2"/>
</dbReference>
<dbReference type="GO" id="GO:0005509">
    <property type="term" value="F:calcium ion binding"/>
    <property type="evidence" value="ECO:0007669"/>
    <property type="project" value="InterPro"/>
</dbReference>
<dbReference type="SUPFAM" id="SSF51120">
    <property type="entry name" value="beta-Roll"/>
    <property type="match status" value="1"/>
</dbReference>
<dbReference type="Proteomes" id="UP000707356">
    <property type="component" value="Unassembled WGS sequence"/>
</dbReference>
<evidence type="ECO:0000256" key="8">
    <source>
        <dbReference type="ARBA" id="ARBA00022801"/>
    </source>
</evidence>
<dbReference type="EMBL" id="JAHHHV010000050">
    <property type="protein sequence ID" value="MBW4465579.1"/>
    <property type="molecule type" value="Genomic_DNA"/>
</dbReference>
<dbReference type="PANTHER" id="PTHR11533">
    <property type="entry name" value="PROTEASE M1 ZINC METALLOPROTEASE"/>
    <property type="match status" value="1"/>
</dbReference>
<reference evidence="15" key="2">
    <citation type="journal article" date="2022" name="Microbiol. Resour. Announc.">
        <title>Metagenome Sequencing to Explore Phylogenomics of Terrestrial Cyanobacteria.</title>
        <authorList>
            <person name="Ward R.D."/>
            <person name="Stajich J.E."/>
            <person name="Johansen J.R."/>
            <person name="Huntemann M."/>
            <person name="Clum A."/>
            <person name="Foster B."/>
            <person name="Foster B."/>
            <person name="Roux S."/>
            <person name="Palaniappan K."/>
            <person name="Varghese N."/>
            <person name="Mukherjee S."/>
            <person name="Reddy T.B.K."/>
            <person name="Daum C."/>
            <person name="Copeland A."/>
            <person name="Chen I.A."/>
            <person name="Ivanova N.N."/>
            <person name="Kyrpides N.C."/>
            <person name="Shapiro N."/>
            <person name="Eloe-Fadrosh E.A."/>
            <person name="Pietrasiak N."/>
        </authorList>
    </citation>
    <scope>NUCLEOTIDE SEQUENCE</scope>
    <source>
        <strain evidence="15">GSE-TBD4-15B</strain>
    </source>
</reference>
<dbReference type="InterPro" id="IPR050344">
    <property type="entry name" value="Peptidase_M1_aminopeptidases"/>
</dbReference>
<dbReference type="Pfam" id="PF01433">
    <property type="entry name" value="Peptidase_M1"/>
    <property type="match status" value="1"/>
</dbReference>
<feature type="domain" description="Peptidase M1 membrane alanine aminopeptidase" evidence="13">
    <location>
        <begin position="267"/>
        <end position="467"/>
    </location>
</feature>
<keyword evidence="10" id="KW-0482">Metalloprotease</keyword>
<dbReference type="Pfam" id="PF17900">
    <property type="entry name" value="Peptidase_M1_N"/>
    <property type="match status" value="1"/>
</dbReference>
<evidence type="ECO:0000256" key="4">
    <source>
        <dbReference type="ARBA" id="ARBA00012564"/>
    </source>
</evidence>
<dbReference type="PANTHER" id="PTHR11533:SF297">
    <property type="entry name" value="AMINOPEPTIDASE N"/>
    <property type="match status" value="1"/>
</dbReference>
<evidence type="ECO:0000256" key="3">
    <source>
        <dbReference type="ARBA" id="ARBA00010136"/>
    </source>
</evidence>
<protein>
    <recommendedName>
        <fullName evidence="5">Aminopeptidase N</fullName>
        <ecNumber evidence="4">3.4.11.2</ecNumber>
    </recommendedName>
    <alternativeName>
        <fullName evidence="11">Alanine aminopeptidase</fullName>
    </alternativeName>
    <alternativeName>
        <fullName evidence="12">Lysyl aminopeptidase</fullName>
    </alternativeName>
</protein>
<dbReference type="EC" id="3.4.11.2" evidence="4"/>
<evidence type="ECO:0000259" key="14">
    <source>
        <dbReference type="Pfam" id="PF17900"/>
    </source>
</evidence>
<dbReference type="GO" id="GO:0008237">
    <property type="term" value="F:metallopeptidase activity"/>
    <property type="evidence" value="ECO:0007669"/>
    <property type="project" value="UniProtKB-KW"/>
</dbReference>
<proteinExistence type="inferred from homology"/>
<dbReference type="Gene3D" id="1.10.390.10">
    <property type="entry name" value="Neutral Protease Domain 2"/>
    <property type="match status" value="1"/>
</dbReference>
<dbReference type="GO" id="GO:0016285">
    <property type="term" value="F:alanyl aminopeptidase activity"/>
    <property type="evidence" value="ECO:0007669"/>
    <property type="project" value="UniProtKB-EC"/>
</dbReference>
<dbReference type="InterPro" id="IPR042097">
    <property type="entry name" value="Aminopeptidase_N-like_N_sf"/>
</dbReference>
<evidence type="ECO:0000256" key="10">
    <source>
        <dbReference type="ARBA" id="ARBA00023049"/>
    </source>
</evidence>
<dbReference type="Pfam" id="PF00353">
    <property type="entry name" value="HemolysinCabind"/>
    <property type="match status" value="3"/>
</dbReference>
<reference evidence="15" key="1">
    <citation type="submission" date="2021-05" db="EMBL/GenBank/DDBJ databases">
        <authorList>
            <person name="Pietrasiak N."/>
            <person name="Ward R."/>
            <person name="Stajich J.E."/>
            <person name="Kurbessoian T."/>
        </authorList>
    </citation>
    <scope>NUCLEOTIDE SEQUENCE</scope>
    <source>
        <strain evidence="15">GSE-TBD4-15B</strain>
    </source>
</reference>
<dbReference type="InterPro" id="IPR001343">
    <property type="entry name" value="Hemolysn_Ca-bd"/>
</dbReference>